<proteinExistence type="predicted"/>
<protein>
    <recommendedName>
        <fullName evidence="3">DUF2116 family Zn-ribbon domain-containing protein</fullName>
    </recommendedName>
</protein>
<gene>
    <name evidence="1" type="ORF">BC659_1777</name>
</gene>
<keyword evidence="2" id="KW-1185">Reference proteome</keyword>
<name>A0A4R6IVY0_9BACT</name>
<dbReference type="EMBL" id="SNWP01000011">
    <property type="protein sequence ID" value="TDO26471.1"/>
    <property type="molecule type" value="Genomic_DNA"/>
</dbReference>
<dbReference type="RefSeq" id="WP_133474320.1">
    <property type="nucleotide sequence ID" value="NZ_SNWP01000011.1"/>
</dbReference>
<dbReference type="AlphaFoldDB" id="A0A4R6IVY0"/>
<organism evidence="1 2">
    <name type="scientific">Sediminibacterium goheungense</name>
    <dbReference type="NCBI Taxonomy" id="1086393"/>
    <lineage>
        <taxon>Bacteria</taxon>
        <taxon>Pseudomonadati</taxon>
        <taxon>Bacteroidota</taxon>
        <taxon>Chitinophagia</taxon>
        <taxon>Chitinophagales</taxon>
        <taxon>Chitinophagaceae</taxon>
        <taxon>Sediminibacterium</taxon>
    </lineage>
</organism>
<evidence type="ECO:0008006" key="3">
    <source>
        <dbReference type="Google" id="ProtNLM"/>
    </source>
</evidence>
<dbReference type="OrthoDB" id="5187906at2"/>
<comment type="caution">
    <text evidence="1">The sequence shown here is derived from an EMBL/GenBank/DDBJ whole genome shotgun (WGS) entry which is preliminary data.</text>
</comment>
<evidence type="ECO:0000313" key="1">
    <source>
        <dbReference type="EMBL" id="TDO26471.1"/>
    </source>
</evidence>
<evidence type="ECO:0000313" key="2">
    <source>
        <dbReference type="Proteomes" id="UP000295741"/>
    </source>
</evidence>
<reference evidence="1 2" key="1">
    <citation type="submission" date="2019-03" db="EMBL/GenBank/DDBJ databases">
        <title>Genomic Encyclopedia of Archaeal and Bacterial Type Strains, Phase II (KMG-II): from individual species to whole genera.</title>
        <authorList>
            <person name="Goeker M."/>
        </authorList>
    </citation>
    <scope>NUCLEOTIDE SEQUENCE [LARGE SCALE GENOMIC DNA]</scope>
    <source>
        <strain evidence="1 2">DSM 28323</strain>
    </source>
</reference>
<dbReference type="Proteomes" id="UP000295741">
    <property type="component" value="Unassembled WGS sequence"/>
</dbReference>
<sequence>MKKKPHRCMSCKKHLTGRVDKKFCDDYCRSAFNNKKYIIERGLIRRVNYLLLKNRRILEALLAGSTSSISIMRNALASKGFQFGFCTHTWHAADGMKYFCCYDHAYSEPQNELLIIIRLHTKATATSIPYSES</sequence>
<accession>A0A4R6IVY0</accession>